<dbReference type="GO" id="GO:0009253">
    <property type="term" value="P:peptidoglycan catabolic process"/>
    <property type="evidence" value="ECO:0007669"/>
    <property type="project" value="InterPro"/>
</dbReference>
<dbReference type="Gene3D" id="3.20.20.80">
    <property type="entry name" value="Glycosidases"/>
    <property type="match status" value="1"/>
</dbReference>
<feature type="compositionally biased region" description="Polar residues" evidence="5">
    <location>
        <begin position="1"/>
        <end position="16"/>
    </location>
</feature>
<dbReference type="EMBL" id="AICN01000069">
    <property type="protein sequence ID" value="EHS85259.1"/>
    <property type="molecule type" value="Genomic_DNA"/>
</dbReference>
<evidence type="ECO:0000256" key="1">
    <source>
        <dbReference type="ARBA" id="ARBA00010646"/>
    </source>
</evidence>
<proteinExistence type="inferred from homology"/>
<dbReference type="Pfam" id="PF01183">
    <property type="entry name" value="Glyco_hydro_25"/>
    <property type="match status" value="1"/>
</dbReference>
<dbReference type="InterPro" id="IPR018077">
    <property type="entry name" value="Glyco_hydro_fam25_subgr"/>
</dbReference>
<dbReference type="SUPFAM" id="SSF69360">
    <property type="entry name" value="Cell wall binding repeat"/>
    <property type="match status" value="1"/>
</dbReference>
<comment type="caution">
    <text evidence="6">The sequence shown here is derived from an EMBL/GenBank/DDBJ whole genome shotgun (WGS) entry which is preliminary data.</text>
</comment>
<dbReference type="PROSITE" id="PS00953">
    <property type="entry name" value="GLYCOSYL_HYDROL_F25_1"/>
    <property type="match status" value="1"/>
</dbReference>
<feature type="region of interest" description="Disordered" evidence="5">
    <location>
        <begin position="1"/>
        <end position="72"/>
    </location>
</feature>
<dbReference type="PANTHER" id="PTHR34135:SF2">
    <property type="entry name" value="LYSOZYME"/>
    <property type="match status" value="1"/>
</dbReference>
<dbReference type="PROSITE" id="PS51904">
    <property type="entry name" value="GLYCOSYL_HYDROL_F25_2"/>
    <property type="match status" value="1"/>
</dbReference>
<dbReference type="SMART" id="SM00641">
    <property type="entry name" value="Glyco_25"/>
    <property type="match status" value="2"/>
</dbReference>
<evidence type="ECO:0000256" key="3">
    <source>
        <dbReference type="ARBA" id="ARBA00023295"/>
    </source>
</evidence>
<evidence type="ECO:0000256" key="5">
    <source>
        <dbReference type="SAM" id="MobiDB-lite"/>
    </source>
</evidence>
<protein>
    <recommendedName>
        <fullName evidence="4">Lysozyme</fullName>
        <ecNumber evidence="4">3.2.1.17</ecNumber>
    </recommendedName>
</protein>
<evidence type="ECO:0000313" key="6">
    <source>
        <dbReference type="EMBL" id="EHS85259.1"/>
    </source>
</evidence>
<dbReference type="SUPFAM" id="SSF51445">
    <property type="entry name" value="(Trans)glycosidases"/>
    <property type="match status" value="1"/>
</dbReference>
<dbReference type="GO" id="GO:0003796">
    <property type="term" value="F:lysozyme activity"/>
    <property type="evidence" value="ECO:0007669"/>
    <property type="project" value="UniProtKB-EC"/>
</dbReference>
<accession>H4GKH9</accession>
<evidence type="ECO:0000256" key="2">
    <source>
        <dbReference type="ARBA" id="ARBA00022801"/>
    </source>
</evidence>
<dbReference type="Proteomes" id="UP000004567">
    <property type="component" value="Unassembled WGS sequence"/>
</dbReference>
<gene>
    <name evidence="6" type="ORF">PS3_21053</name>
</gene>
<dbReference type="GO" id="GO:0016052">
    <property type="term" value="P:carbohydrate catabolic process"/>
    <property type="evidence" value="ECO:0007669"/>
    <property type="project" value="TreeGrafter"/>
</dbReference>
<dbReference type="GO" id="GO:0016998">
    <property type="term" value="P:cell wall macromolecule catabolic process"/>
    <property type="evidence" value="ECO:0007669"/>
    <property type="project" value="InterPro"/>
</dbReference>
<dbReference type="Gene3D" id="2.10.270.10">
    <property type="entry name" value="Cholin Binding"/>
    <property type="match status" value="2"/>
</dbReference>
<evidence type="ECO:0000256" key="4">
    <source>
        <dbReference type="RuleBase" id="RU361176"/>
    </source>
</evidence>
<reference evidence="6 7" key="1">
    <citation type="journal article" date="2013" name="Genome Announc.">
        <title>Genome Sequence of Lactobacillus gastricus PS3, a Strain Isolated from Human Milk.</title>
        <authorList>
            <person name="Martin V."/>
            <person name="Cardenas N."/>
            <person name="Jimenez E."/>
            <person name="Maldonado A."/>
            <person name="Rodriguez J.M."/>
            <person name="Fernandez L."/>
        </authorList>
    </citation>
    <scope>NUCLEOTIDE SEQUENCE [LARGE SCALE GENOMIC DNA]</scope>
    <source>
        <strain evidence="6 7">PS3</strain>
    </source>
</reference>
<feature type="compositionally biased region" description="Low complexity" evidence="5">
    <location>
        <begin position="17"/>
        <end position="72"/>
    </location>
</feature>
<keyword evidence="3 4" id="KW-0326">Glycosidase</keyword>
<sequence>MNQTQANADTTDDSTQTESIVSNNTTSTNSVTLSSSTDTNTTSTTQTSTTSTDNSNTANTTESTTASSSTTTTTHQHLTLAVATSSTFSTSSASVKNGEVTEDDVTYYYVNNEKQSDYFYTDNDGKVYYFGDDGKMYQDQFYSNWGNMYYFGEDGARYTEQFYSNWGNMYYFGEDGVRYTNQFYSNWGNMYYFGEDGVRYTNQFYTNWGNTYYFDEDGVRYTNKLYSNWGNTYYFDSYGALLKNQTVEIDGVTYKADSNGVLTKVNTGKVGISDGAYGVDVSSYQGTNMSGYASNGATFTIVKLTEGTTYVNSKAEAQIDSAQANNQVVLGYHFATFSSNASAAQTEANFAIAEAQALGLPSGSYLALDWETGDGNVVSGSTSANTNAILTFMNAVAAAGYKPLLYSGAYVLRNNVNTSSVISAYPNSLWVASYPTSGAIYSADVAYFPSMDGVAIWQFTDNWKGLGVDGNIAVQDL</sequence>
<comment type="similarity">
    <text evidence="1 4">Belongs to the glycosyl hydrolase 25 family.</text>
</comment>
<dbReference type="PATRIC" id="fig|1144300.3.peg.1520"/>
<dbReference type="EC" id="3.2.1.17" evidence="4"/>
<name>H4GKH9_9LACO</name>
<keyword evidence="2 4" id="KW-0378">Hydrolase</keyword>
<comment type="catalytic activity">
    <reaction evidence="4">
        <text>Hydrolysis of (1-&gt;4)-beta-linkages between N-acetylmuramic acid and N-acetyl-D-glucosamine residues in a peptidoglycan and between N-acetyl-D-glucosamine residues in chitodextrins.</text>
        <dbReference type="EC" id="3.2.1.17"/>
    </reaction>
</comment>
<dbReference type="STRING" id="1144300.PS3_21053"/>
<dbReference type="InterPro" id="IPR008270">
    <property type="entry name" value="Glyco_hydro_25_AS"/>
</dbReference>
<dbReference type="CDD" id="cd06415">
    <property type="entry name" value="GH25_Cpl1-like"/>
    <property type="match status" value="1"/>
</dbReference>
<dbReference type="InterPro" id="IPR002053">
    <property type="entry name" value="Glyco_hydro_25"/>
</dbReference>
<dbReference type="PANTHER" id="PTHR34135">
    <property type="entry name" value="LYSOZYME"/>
    <property type="match status" value="1"/>
</dbReference>
<dbReference type="AlphaFoldDB" id="H4GKH9"/>
<dbReference type="InterPro" id="IPR017853">
    <property type="entry name" value="GH"/>
</dbReference>
<organism evidence="6 7">
    <name type="scientific">Limosilactobacillus gastricus PS3</name>
    <dbReference type="NCBI Taxonomy" id="1144300"/>
    <lineage>
        <taxon>Bacteria</taxon>
        <taxon>Bacillati</taxon>
        <taxon>Bacillota</taxon>
        <taxon>Bacilli</taxon>
        <taxon>Lactobacillales</taxon>
        <taxon>Lactobacillaceae</taxon>
        <taxon>Limosilactobacillus</taxon>
    </lineage>
</organism>
<evidence type="ECO:0000313" key="7">
    <source>
        <dbReference type="Proteomes" id="UP000004567"/>
    </source>
</evidence>